<feature type="domain" description="Amidohydrolase-related" evidence="1">
    <location>
        <begin position="26"/>
        <end position="72"/>
    </location>
</feature>
<dbReference type="EMBL" id="FCOJ02000051">
    <property type="protein sequence ID" value="SAK82609.1"/>
    <property type="molecule type" value="Genomic_DNA"/>
</dbReference>
<sequence length="122" mass="13697">MRHGAKTRCRRSLITRSTASAWIGHFGGDWPVLELAASYGQWVDIVDRATQHLLHADRRKIFRENAIKTYRLDQPAWPYLSSCATREAPSFGVALPDVRKLTPLVSGTNCTRTRQTTATNAT</sequence>
<evidence type="ECO:0000313" key="3">
    <source>
        <dbReference type="Proteomes" id="UP000054596"/>
    </source>
</evidence>
<protein>
    <recommendedName>
        <fullName evidence="1">Amidohydrolase-related domain-containing protein</fullName>
    </recommendedName>
</protein>
<dbReference type="AlphaFoldDB" id="A0A158CJV6"/>
<dbReference type="GO" id="GO:0016787">
    <property type="term" value="F:hydrolase activity"/>
    <property type="evidence" value="ECO:0007669"/>
    <property type="project" value="InterPro"/>
</dbReference>
<dbReference type="InterPro" id="IPR032466">
    <property type="entry name" value="Metal_Hydrolase"/>
</dbReference>
<evidence type="ECO:0000259" key="1">
    <source>
        <dbReference type="Pfam" id="PF04909"/>
    </source>
</evidence>
<dbReference type="Gene3D" id="3.20.20.140">
    <property type="entry name" value="Metal-dependent hydrolases"/>
    <property type="match status" value="1"/>
</dbReference>
<dbReference type="SUPFAM" id="SSF51556">
    <property type="entry name" value="Metallo-dependent hydrolases"/>
    <property type="match status" value="1"/>
</dbReference>
<dbReference type="Pfam" id="PF04909">
    <property type="entry name" value="Amidohydro_2"/>
    <property type="match status" value="1"/>
</dbReference>
<accession>A0A158CJV6</accession>
<comment type="caution">
    <text evidence="2">The sequence shown here is derived from an EMBL/GenBank/DDBJ whole genome shotgun (WGS) entry which is preliminary data.</text>
</comment>
<reference evidence="2" key="1">
    <citation type="submission" date="2016-01" db="EMBL/GenBank/DDBJ databases">
        <authorList>
            <person name="Peeters C."/>
        </authorList>
    </citation>
    <scope>NUCLEOTIDE SEQUENCE [LARGE SCALE GENOMIC DNA]</scope>
    <source>
        <strain evidence="2">LMG 29325</strain>
    </source>
</reference>
<evidence type="ECO:0000313" key="2">
    <source>
        <dbReference type="EMBL" id="SAK82609.1"/>
    </source>
</evidence>
<name>A0A158CJV6_9BURK</name>
<organism evidence="2 3">
    <name type="scientific">Caballeronia glebae</name>
    <dbReference type="NCBI Taxonomy" id="1777143"/>
    <lineage>
        <taxon>Bacteria</taxon>
        <taxon>Pseudomonadati</taxon>
        <taxon>Pseudomonadota</taxon>
        <taxon>Betaproteobacteria</taxon>
        <taxon>Burkholderiales</taxon>
        <taxon>Burkholderiaceae</taxon>
        <taxon>Caballeronia</taxon>
    </lineage>
</organism>
<dbReference type="InterPro" id="IPR006680">
    <property type="entry name" value="Amidohydro-rel"/>
</dbReference>
<dbReference type="Proteomes" id="UP000054596">
    <property type="component" value="Unassembled WGS sequence"/>
</dbReference>
<keyword evidence="3" id="KW-1185">Reference proteome</keyword>
<proteinExistence type="predicted"/>
<gene>
    <name evidence="2" type="ORF">AWB82_05501</name>
</gene>